<name>A0ABW3YDZ2_9ACTN</name>
<dbReference type="EMBL" id="JBHTMP010000019">
    <property type="protein sequence ID" value="MFD1322285.1"/>
    <property type="molecule type" value="Genomic_DNA"/>
</dbReference>
<gene>
    <name evidence="1" type="ORF">ACFQ4H_14400</name>
</gene>
<proteinExistence type="predicted"/>
<protein>
    <submittedName>
        <fullName evidence="1">Uncharacterized protein</fullName>
    </submittedName>
</protein>
<evidence type="ECO:0000313" key="2">
    <source>
        <dbReference type="Proteomes" id="UP001597260"/>
    </source>
</evidence>
<accession>A0ABW3YDZ2</accession>
<evidence type="ECO:0000313" key="1">
    <source>
        <dbReference type="EMBL" id="MFD1322285.1"/>
    </source>
</evidence>
<reference evidence="2" key="1">
    <citation type="journal article" date="2019" name="Int. J. Syst. Evol. Microbiol.">
        <title>The Global Catalogue of Microorganisms (GCM) 10K type strain sequencing project: providing services to taxonomists for standard genome sequencing and annotation.</title>
        <authorList>
            <consortium name="The Broad Institute Genomics Platform"/>
            <consortium name="The Broad Institute Genome Sequencing Center for Infectious Disease"/>
            <person name="Wu L."/>
            <person name="Ma J."/>
        </authorList>
    </citation>
    <scope>NUCLEOTIDE SEQUENCE [LARGE SCALE GENOMIC DNA]</scope>
    <source>
        <strain evidence="2">JCM 31037</strain>
    </source>
</reference>
<sequence>MKQHVSYEEYISAAAMTFARRHRPLPLERRCTCGADLPCQARHRIPISRQHWPTQEEQN</sequence>
<dbReference type="RefSeq" id="WP_377571059.1">
    <property type="nucleotide sequence ID" value="NZ_JBHTMP010000019.1"/>
</dbReference>
<dbReference type="Proteomes" id="UP001597260">
    <property type="component" value="Unassembled WGS sequence"/>
</dbReference>
<organism evidence="1 2">
    <name type="scientific">Micromonospora sonneratiae</name>
    <dbReference type="NCBI Taxonomy" id="1184706"/>
    <lineage>
        <taxon>Bacteria</taxon>
        <taxon>Bacillati</taxon>
        <taxon>Actinomycetota</taxon>
        <taxon>Actinomycetes</taxon>
        <taxon>Micromonosporales</taxon>
        <taxon>Micromonosporaceae</taxon>
        <taxon>Micromonospora</taxon>
    </lineage>
</organism>
<keyword evidence="2" id="KW-1185">Reference proteome</keyword>
<comment type="caution">
    <text evidence="1">The sequence shown here is derived from an EMBL/GenBank/DDBJ whole genome shotgun (WGS) entry which is preliminary data.</text>
</comment>